<dbReference type="EMBL" id="CAJNOR010001231">
    <property type="protein sequence ID" value="CAF1102703.1"/>
    <property type="molecule type" value="Genomic_DNA"/>
</dbReference>
<dbReference type="EMBL" id="CAJNOJ010000051">
    <property type="protein sequence ID" value="CAF0967101.1"/>
    <property type="molecule type" value="Genomic_DNA"/>
</dbReference>
<dbReference type="AlphaFoldDB" id="A0A814P851"/>
<gene>
    <name evidence="1" type="ORF">EDS130_LOCUS13180</name>
    <name evidence="2" type="ORF">XAT740_LOCUS18440</name>
</gene>
<keyword evidence="3" id="KW-1185">Reference proteome</keyword>
<name>A0A814P851_ADIRI</name>
<evidence type="ECO:0000313" key="1">
    <source>
        <dbReference type="EMBL" id="CAF0967101.1"/>
    </source>
</evidence>
<evidence type="ECO:0000313" key="2">
    <source>
        <dbReference type="EMBL" id="CAF1102703.1"/>
    </source>
</evidence>
<dbReference type="Proteomes" id="UP000663828">
    <property type="component" value="Unassembled WGS sequence"/>
</dbReference>
<evidence type="ECO:0000313" key="3">
    <source>
        <dbReference type="Proteomes" id="UP000663828"/>
    </source>
</evidence>
<protein>
    <submittedName>
        <fullName evidence="2">Uncharacterized protein</fullName>
    </submittedName>
</protein>
<proteinExistence type="predicted"/>
<reference evidence="2" key="1">
    <citation type="submission" date="2021-02" db="EMBL/GenBank/DDBJ databases">
        <authorList>
            <person name="Nowell W R."/>
        </authorList>
    </citation>
    <scope>NUCLEOTIDE SEQUENCE</scope>
</reference>
<accession>A0A814P851</accession>
<dbReference type="Proteomes" id="UP000663852">
    <property type="component" value="Unassembled WGS sequence"/>
</dbReference>
<sequence length="315" mass="36434">MSLNFVPKRNEDIPEYKKDILDKLLTVFDPKTAIGFVNPKPFEPRRHLTLEDLLNVNNDQRDKHFQRLRSMEYYQTITQSLSRLDLEASYQAFIRGQIARKPCDRDEIEQIARTDADINAVDYCFKSPSVAASHPLQAHLLFHSSKLNEHKANLIKSANANKTLKQLNENLHLRQFFPETFVTNSSCSQREKDSSINQQIHHQQRSMHVKCRDRKYHVKFLKDFQSHANLSLPPTNRADLTKTIESFSDEEISSRADLAVTSDVHRESYPPLSLSALEECRPTLMPTSALTSSTRSRKPKDDFIWEKSIVSSKHE</sequence>
<comment type="caution">
    <text evidence="2">The sequence shown here is derived from an EMBL/GenBank/DDBJ whole genome shotgun (WGS) entry which is preliminary data.</text>
</comment>
<organism evidence="2 3">
    <name type="scientific">Adineta ricciae</name>
    <name type="common">Rotifer</name>
    <dbReference type="NCBI Taxonomy" id="249248"/>
    <lineage>
        <taxon>Eukaryota</taxon>
        <taxon>Metazoa</taxon>
        <taxon>Spiralia</taxon>
        <taxon>Gnathifera</taxon>
        <taxon>Rotifera</taxon>
        <taxon>Eurotatoria</taxon>
        <taxon>Bdelloidea</taxon>
        <taxon>Adinetida</taxon>
        <taxon>Adinetidae</taxon>
        <taxon>Adineta</taxon>
    </lineage>
</organism>
<dbReference type="OrthoDB" id="10011062at2759"/>